<sequence>GYRRVFEEFSQALSQKYPALQIEGDNYPPPAWRQLLCTVLSWTKLGLIMAIVMGVDPFPYLGLQTPQMYQWASQNRMYACMMLFFISNVVEGQLISTGAFEVTFNGMSVWSKLQNGRVPSIGELMGIIDSHMMSVNTATDPPQL</sequence>
<dbReference type="AlphaFoldDB" id="A0A267ECJ0"/>
<evidence type="ECO:0000256" key="1">
    <source>
        <dbReference type="ARBA" id="ARBA00022729"/>
    </source>
</evidence>
<dbReference type="NCBIfam" id="TIGR02174">
    <property type="entry name" value="CXXU_selWTH"/>
    <property type="match status" value="1"/>
</dbReference>
<evidence type="ECO:0000313" key="3">
    <source>
        <dbReference type="EMBL" id="PAA55977.1"/>
    </source>
</evidence>
<organism evidence="4 5">
    <name type="scientific">Macrostomum lignano</name>
    <dbReference type="NCBI Taxonomy" id="282301"/>
    <lineage>
        <taxon>Eukaryota</taxon>
        <taxon>Metazoa</taxon>
        <taxon>Spiralia</taxon>
        <taxon>Lophotrochozoa</taxon>
        <taxon>Platyhelminthes</taxon>
        <taxon>Rhabditophora</taxon>
        <taxon>Macrostomorpha</taxon>
        <taxon>Macrostomida</taxon>
        <taxon>Macrostomidae</taxon>
        <taxon>Macrostomum</taxon>
    </lineage>
</organism>
<dbReference type="GO" id="GO:0045454">
    <property type="term" value="P:cell redox homeostasis"/>
    <property type="evidence" value="ECO:0007669"/>
    <property type="project" value="TreeGrafter"/>
</dbReference>
<feature type="non-terminal residue" evidence="4">
    <location>
        <position position="1"/>
    </location>
</feature>
<dbReference type="GO" id="GO:0005789">
    <property type="term" value="C:endoplasmic reticulum membrane"/>
    <property type="evidence" value="ECO:0007669"/>
    <property type="project" value="TreeGrafter"/>
</dbReference>
<dbReference type="SUPFAM" id="SSF52833">
    <property type="entry name" value="Thioredoxin-like"/>
    <property type="match status" value="1"/>
</dbReference>
<dbReference type="PANTHER" id="PTHR13544:SF0">
    <property type="entry name" value="THIOREDOXIN REDUCTASE-LIKE SELENOPROTEIN T"/>
    <property type="match status" value="1"/>
</dbReference>
<name>A0A267ECJ0_9PLAT</name>
<dbReference type="GO" id="GO:0004791">
    <property type="term" value="F:thioredoxin-disulfide reductase (NADPH) activity"/>
    <property type="evidence" value="ECO:0007669"/>
    <property type="project" value="TreeGrafter"/>
</dbReference>
<dbReference type="Proteomes" id="UP000215902">
    <property type="component" value="Unassembled WGS sequence"/>
</dbReference>
<evidence type="ECO:0000313" key="5">
    <source>
        <dbReference type="Proteomes" id="UP000215902"/>
    </source>
</evidence>
<keyword evidence="1" id="KW-0732">Signal</keyword>
<dbReference type="InterPro" id="IPR019389">
    <property type="entry name" value="Selenoprotein_T"/>
</dbReference>
<dbReference type="STRING" id="282301.A0A267ECJ0"/>
<dbReference type="Gene3D" id="3.40.30.10">
    <property type="entry name" value="Glutaredoxin"/>
    <property type="match status" value="1"/>
</dbReference>
<evidence type="ECO:0000313" key="4">
    <source>
        <dbReference type="EMBL" id="PAA59300.1"/>
    </source>
</evidence>
<dbReference type="PANTHER" id="PTHR13544">
    <property type="entry name" value="SELENOPROTEIN T"/>
    <property type="match status" value="1"/>
</dbReference>
<comment type="caution">
    <text evidence="4">The sequence shown here is derived from an EMBL/GenBank/DDBJ whole genome shotgun (WGS) entry which is preliminary data.</text>
</comment>
<dbReference type="EMBL" id="NIVC01002679">
    <property type="protein sequence ID" value="PAA55977.1"/>
    <property type="molecule type" value="Genomic_DNA"/>
</dbReference>
<dbReference type="OrthoDB" id="60822at2759"/>
<dbReference type="InterPro" id="IPR036249">
    <property type="entry name" value="Thioredoxin-like_sf"/>
</dbReference>
<reference evidence="4 5" key="1">
    <citation type="submission" date="2017-06" db="EMBL/GenBank/DDBJ databases">
        <title>A platform for efficient transgenesis in Macrostomum lignano, a flatworm model organism for stem cell research.</title>
        <authorList>
            <person name="Berezikov E."/>
        </authorList>
    </citation>
    <scope>NUCLEOTIDE SEQUENCE [LARGE SCALE GENOMIC DNA]</scope>
    <source>
        <strain evidence="4">DV1</strain>
        <tissue evidence="4">Whole organism</tissue>
    </source>
</reference>
<proteinExistence type="predicted"/>
<protein>
    <recommendedName>
        <fullName evidence="6">Selenoprotein T</fullName>
    </recommendedName>
</protein>
<evidence type="ECO:0000256" key="2">
    <source>
        <dbReference type="ARBA" id="ARBA00023284"/>
    </source>
</evidence>
<evidence type="ECO:0008006" key="6">
    <source>
        <dbReference type="Google" id="ProtNLM"/>
    </source>
</evidence>
<accession>A0A267ECJ0</accession>
<dbReference type="Pfam" id="PF10262">
    <property type="entry name" value="Rdx"/>
    <property type="match status" value="1"/>
</dbReference>
<keyword evidence="2" id="KW-0676">Redox-active center</keyword>
<keyword evidence="5" id="KW-1185">Reference proteome</keyword>
<dbReference type="InterPro" id="IPR011893">
    <property type="entry name" value="Selenoprotein_Rdx-typ"/>
</dbReference>
<dbReference type="EMBL" id="NIVC01002279">
    <property type="protein sequence ID" value="PAA59300.1"/>
    <property type="molecule type" value="Genomic_DNA"/>
</dbReference>
<gene>
    <name evidence="4" type="ORF">BOX15_Mlig016124g1</name>
    <name evidence="3" type="ORF">BOX15_Mlig016124g2</name>
</gene>